<dbReference type="InterPro" id="IPR035484">
    <property type="entry name" value="SIS_PGI/PMI_1"/>
</dbReference>
<dbReference type="EMBL" id="DSJT01000035">
    <property type="protein sequence ID" value="HEF87933.1"/>
    <property type="molecule type" value="Genomic_DNA"/>
</dbReference>
<dbReference type="SUPFAM" id="SSF53697">
    <property type="entry name" value="SIS domain"/>
    <property type="match status" value="1"/>
</dbReference>
<feature type="domain" description="SIS" evidence="3">
    <location>
        <begin position="20"/>
        <end position="161"/>
    </location>
</feature>
<dbReference type="Pfam" id="PF10432">
    <property type="entry name" value="bact-PGI_C"/>
    <property type="match status" value="1"/>
</dbReference>
<dbReference type="InterPro" id="IPR046348">
    <property type="entry name" value="SIS_dom_sf"/>
</dbReference>
<dbReference type="GO" id="GO:0005975">
    <property type="term" value="P:carbohydrate metabolic process"/>
    <property type="evidence" value="ECO:0007669"/>
    <property type="project" value="InterPro"/>
</dbReference>
<sequence>MEEMYLEWSRQARIALEKPVPVRFNRGFRSIIVAGMGGSGIVGDVLSTLSAKYSSLPVITVKNHILPSYTSPEDLLLVVSYSGNTIETLRIFDSALERNIPMVTVSSGGLLKTRAHEHGIPHVQLPEGLAPRASLPSMLYGILKLLYENNLLNIPFKILEESVVFLEEKTGKAVADAGVIAEWVNRSKGLLVISTHSPLESLGLRGKNEFNENAKIPVKVDVAPEWMHNDIVGYEAPFLKDFAILEVVDPGDKVGVMLVDFMRTVYARVTGSFHRLVLEGNSLLDKILYGSMVFGLSSCKLARIRGIDPLKTASIQEYKKAAGAIFGA</sequence>
<organism evidence="4">
    <name type="scientific">Thermosphaera aggregans</name>
    <dbReference type="NCBI Taxonomy" id="54254"/>
    <lineage>
        <taxon>Archaea</taxon>
        <taxon>Thermoproteota</taxon>
        <taxon>Thermoprotei</taxon>
        <taxon>Desulfurococcales</taxon>
        <taxon>Desulfurococcaceae</taxon>
        <taxon>Thermosphaera</taxon>
    </lineage>
</organism>
<name>A0A7C2BLL0_9CREN</name>
<reference evidence="4" key="1">
    <citation type="journal article" date="2020" name="mSystems">
        <title>Genome- and Community-Level Interaction Insights into Carbon Utilization and Element Cycling Functions of Hydrothermarchaeota in Hydrothermal Sediment.</title>
        <authorList>
            <person name="Zhou Z."/>
            <person name="Liu Y."/>
            <person name="Xu W."/>
            <person name="Pan J."/>
            <person name="Luo Z.H."/>
            <person name="Li M."/>
        </authorList>
    </citation>
    <scope>NUCLEOTIDE SEQUENCE [LARGE SCALE GENOMIC DNA]</scope>
    <source>
        <strain evidence="4">SpSt-23</strain>
    </source>
</reference>
<comment type="similarity">
    <text evidence="1">Belongs to the PGI/PMI family.</text>
</comment>
<accession>A0A7C2BLL0</accession>
<gene>
    <name evidence="4" type="ORF">ENP55_06660</name>
</gene>
<dbReference type="Pfam" id="PF01380">
    <property type="entry name" value="SIS"/>
    <property type="match status" value="1"/>
</dbReference>
<dbReference type="AlphaFoldDB" id="A0A7C2BLL0"/>
<dbReference type="CDD" id="cd05017">
    <property type="entry name" value="SIS_PGI_PMI_1"/>
    <property type="match status" value="1"/>
</dbReference>
<dbReference type="Gene3D" id="3.40.50.10490">
    <property type="entry name" value="Glucose-6-phosphate isomerase like protein, domain 1"/>
    <property type="match status" value="2"/>
</dbReference>
<evidence type="ECO:0000259" key="3">
    <source>
        <dbReference type="PROSITE" id="PS51464"/>
    </source>
</evidence>
<comment type="caution">
    <text evidence="4">The sequence shown here is derived from an EMBL/GenBank/DDBJ whole genome shotgun (WGS) entry which is preliminary data.</text>
</comment>
<dbReference type="GO" id="GO:0004476">
    <property type="term" value="F:mannose-6-phosphate isomerase activity"/>
    <property type="evidence" value="ECO:0007669"/>
    <property type="project" value="InterPro"/>
</dbReference>
<keyword evidence="2" id="KW-0413">Isomerase</keyword>
<proteinExistence type="inferred from homology"/>
<dbReference type="GO" id="GO:0004347">
    <property type="term" value="F:glucose-6-phosphate isomerase activity"/>
    <property type="evidence" value="ECO:0007669"/>
    <property type="project" value="InterPro"/>
</dbReference>
<evidence type="ECO:0000256" key="2">
    <source>
        <dbReference type="ARBA" id="ARBA00023235"/>
    </source>
</evidence>
<dbReference type="InterPro" id="IPR019490">
    <property type="entry name" value="Glu6P/Mann6P_isomerase_C"/>
</dbReference>
<dbReference type="GO" id="GO:1901135">
    <property type="term" value="P:carbohydrate derivative metabolic process"/>
    <property type="evidence" value="ECO:0007669"/>
    <property type="project" value="InterPro"/>
</dbReference>
<protein>
    <submittedName>
        <fullName evidence="4">SIS domain-containing protein</fullName>
    </submittedName>
</protein>
<dbReference type="InterPro" id="IPR001347">
    <property type="entry name" value="SIS_dom"/>
</dbReference>
<dbReference type="GO" id="GO:0097367">
    <property type="term" value="F:carbohydrate derivative binding"/>
    <property type="evidence" value="ECO:0007669"/>
    <property type="project" value="InterPro"/>
</dbReference>
<dbReference type="PROSITE" id="PS51464">
    <property type="entry name" value="SIS"/>
    <property type="match status" value="1"/>
</dbReference>
<dbReference type="CDD" id="cd05637">
    <property type="entry name" value="SIS_PGI_PMI_2"/>
    <property type="match status" value="1"/>
</dbReference>
<evidence type="ECO:0000256" key="1">
    <source>
        <dbReference type="ARBA" id="ARBA00010523"/>
    </source>
</evidence>
<evidence type="ECO:0000313" key="4">
    <source>
        <dbReference type="EMBL" id="HEF87933.1"/>
    </source>
</evidence>